<proteinExistence type="predicted"/>
<dbReference type="Proteomes" id="UP000237423">
    <property type="component" value="Unassembled WGS sequence"/>
</dbReference>
<dbReference type="RefSeq" id="WP_103973652.1">
    <property type="nucleotide sequence ID" value="NZ_PGFZ01000002.1"/>
</dbReference>
<sequence>MLIRFGCANYKSIYGYQELLFTASSLKDPQADVLKNVGIPEPVLPSIGIYGANASGKTNMIEALAFLVGFINDSYAQAKPNGIKRSIFKLNSNAKVEVSEFDIDFIFADKHYHYGFKINDEAVAEEWLFAYAYDKRKSRKVLFHRSIAEENVYKFSSHLKGENRLIAKLTRANSLYLSTAAQNNHELLGAIYSCFNLSFFFRINYNYHQQLLQSLFMVPILKECGTLKQVSYFISNSGSGIDAVELKTKDRDDIELKILNGLQNVVNDSLGDHALNMDTLIKDGDIIELAHKDQHGNIVPFDLEEESLGTKALVALLAPAFKVLNQGGVFIVDEIESSLHVFLTLQIIKLFNRKETNPKGAQLLFTTHETHILCSNILRRDQIWFSEKAPDGATVIAPLTDYQLRATDNIQKGYLEGRFGAIPFLGDMQQLFQSESPSNG</sequence>
<dbReference type="InterPro" id="IPR003959">
    <property type="entry name" value="ATPase_AAA_core"/>
</dbReference>
<reference evidence="2 3" key="1">
    <citation type="submission" date="2017-11" db="EMBL/GenBank/DDBJ databases">
        <title>Draft Genome Sequence of Methylobacter psychrotolerans Sph1T, an Obligate Methanotroph from Low-Temperature Environments.</title>
        <authorList>
            <person name="Oshkin I.Y."/>
            <person name="Miroshnikov K."/>
            <person name="Belova S.E."/>
            <person name="Korzhenkov A."/>
            <person name="Toshchakov S.V."/>
            <person name="Dedysh S.N."/>
        </authorList>
    </citation>
    <scope>NUCLEOTIDE SEQUENCE [LARGE SCALE GENOMIC DNA]</scope>
    <source>
        <strain evidence="2 3">Sph1</strain>
    </source>
</reference>
<organism evidence="2 3">
    <name type="scientific">Methylovulum psychrotolerans</name>
    <dbReference type="NCBI Taxonomy" id="1704499"/>
    <lineage>
        <taxon>Bacteria</taxon>
        <taxon>Pseudomonadati</taxon>
        <taxon>Pseudomonadota</taxon>
        <taxon>Gammaproteobacteria</taxon>
        <taxon>Methylococcales</taxon>
        <taxon>Methylococcaceae</taxon>
        <taxon>Methylovulum</taxon>
    </lineage>
</organism>
<keyword evidence="2" id="KW-0067">ATP-binding</keyword>
<feature type="domain" description="ATPase AAA-type core" evidence="1">
    <location>
        <begin position="48"/>
        <end position="373"/>
    </location>
</feature>
<name>A0A2S5CP30_9GAMM</name>
<gene>
    <name evidence="2" type="ORF">AADEFJLK_01181</name>
</gene>
<dbReference type="PANTHER" id="PTHR40396">
    <property type="entry name" value="ATPASE-LIKE PROTEIN"/>
    <property type="match status" value="1"/>
</dbReference>
<dbReference type="SUPFAM" id="SSF52540">
    <property type="entry name" value="P-loop containing nucleoside triphosphate hydrolases"/>
    <property type="match status" value="1"/>
</dbReference>
<dbReference type="PANTHER" id="PTHR40396:SF1">
    <property type="entry name" value="ATPASE AAA-TYPE CORE DOMAIN-CONTAINING PROTEIN"/>
    <property type="match status" value="1"/>
</dbReference>
<dbReference type="AlphaFoldDB" id="A0A2S5CP30"/>
<dbReference type="InterPro" id="IPR027417">
    <property type="entry name" value="P-loop_NTPase"/>
</dbReference>
<comment type="caution">
    <text evidence="2">The sequence shown here is derived from an EMBL/GenBank/DDBJ whole genome shotgun (WGS) entry which is preliminary data.</text>
</comment>
<dbReference type="EMBL" id="PGFZ01000002">
    <property type="protein sequence ID" value="POZ52579.1"/>
    <property type="molecule type" value="Genomic_DNA"/>
</dbReference>
<dbReference type="GO" id="GO:0016887">
    <property type="term" value="F:ATP hydrolysis activity"/>
    <property type="evidence" value="ECO:0007669"/>
    <property type="project" value="InterPro"/>
</dbReference>
<evidence type="ECO:0000313" key="2">
    <source>
        <dbReference type="EMBL" id="POZ52579.1"/>
    </source>
</evidence>
<evidence type="ECO:0000313" key="3">
    <source>
        <dbReference type="Proteomes" id="UP000237423"/>
    </source>
</evidence>
<keyword evidence="2" id="KW-0547">Nucleotide-binding</keyword>
<dbReference type="GO" id="GO:0005524">
    <property type="term" value="F:ATP binding"/>
    <property type="evidence" value="ECO:0007669"/>
    <property type="project" value="UniProtKB-KW"/>
</dbReference>
<protein>
    <submittedName>
        <fullName evidence="2">ATP-binding protein</fullName>
    </submittedName>
</protein>
<dbReference type="Gene3D" id="3.40.50.300">
    <property type="entry name" value="P-loop containing nucleotide triphosphate hydrolases"/>
    <property type="match status" value="1"/>
</dbReference>
<dbReference type="Pfam" id="PF13304">
    <property type="entry name" value="AAA_21"/>
    <property type="match status" value="1"/>
</dbReference>
<evidence type="ECO:0000259" key="1">
    <source>
        <dbReference type="Pfam" id="PF13304"/>
    </source>
</evidence>
<accession>A0A2S5CP30</accession>